<gene>
    <name evidence="3" type="ORF">BSOLF_1185</name>
</gene>
<protein>
    <submittedName>
        <fullName evidence="3">Hypothetical DUF1027 domain protein</fullName>
    </submittedName>
</protein>
<proteinExistence type="predicted"/>
<dbReference type="Gene3D" id="3.50.4.20">
    <property type="match status" value="1"/>
</dbReference>
<comment type="caution">
    <text evidence="3">The sequence shown here is derived from an EMBL/GenBank/DDBJ whole genome shotgun (WGS) entry which is preliminary data.</text>
</comment>
<dbReference type="Pfam" id="PF06265">
    <property type="entry name" value="YutD-like"/>
    <property type="match status" value="1"/>
</dbReference>
<name>A0A2R6Y4N8_9BACL</name>
<accession>A0A2R6Y4N8</accession>
<dbReference type="InterPro" id="IPR009370">
    <property type="entry name" value="YutD-like"/>
</dbReference>
<feature type="compositionally biased region" description="Basic and acidic residues" evidence="2">
    <location>
        <begin position="96"/>
        <end position="106"/>
    </location>
</feature>
<dbReference type="AlphaFoldDB" id="A0A2R6Y4N8"/>
<dbReference type="EMBL" id="PEBX01000004">
    <property type="protein sequence ID" value="PTQ57641.1"/>
    <property type="molecule type" value="Genomic_DNA"/>
</dbReference>
<reference evidence="4" key="1">
    <citation type="journal article" date="2018" name="Sci. Rep.">
        <title>Lignite coal burning seam in the remote Altai Mountains harbors a hydrogen-driven thermophilic microbial community.</title>
        <authorList>
            <person name="Kadnikov V.V."/>
            <person name="Mardanov A.V."/>
            <person name="Ivasenko D.A."/>
            <person name="Antsiferov D.V."/>
            <person name="Beletsky A.V."/>
            <person name="Karnachuk O.V."/>
            <person name="Ravin N.V."/>
        </authorList>
    </citation>
    <scope>NUCLEOTIDE SEQUENCE [LARGE SCALE GENOMIC DNA]</scope>
</reference>
<dbReference type="PIRSF" id="PIRSF012565">
    <property type="entry name" value="DUF1027"/>
    <property type="match status" value="1"/>
</dbReference>
<keyword evidence="1" id="KW-1015">Disulfide bond</keyword>
<sequence>MESFRMGMSAFELIRDVRGAFQLEAFRARYLDYLDKYDYIVGDWGYGQLRLKGFYAENRKSAPPDQRIDALDQYIQEYCNFGCKYFVVRRLSEHAGHTARRSKDAAEVQIEPSDSDKKQK</sequence>
<organism evidence="3 4">
    <name type="scientific">Candidatus Carbonibacillus altaicus</name>
    <dbReference type="NCBI Taxonomy" id="2163959"/>
    <lineage>
        <taxon>Bacteria</taxon>
        <taxon>Bacillati</taxon>
        <taxon>Bacillota</taxon>
        <taxon>Bacilli</taxon>
        <taxon>Bacillales</taxon>
        <taxon>Candidatus Carbonibacillus</taxon>
    </lineage>
</organism>
<feature type="region of interest" description="Disordered" evidence="2">
    <location>
        <begin position="96"/>
        <end position="120"/>
    </location>
</feature>
<feature type="disulfide bond" evidence="1">
    <location>
        <begin position="79"/>
        <end position="83"/>
    </location>
</feature>
<evidence type="ECO:0000256" key="2">
    <source>
        <dbReference type="SAM" id="MobiDB-lite"/>
    </source>
</evidence>
<dbReference type="InterPro" id="IPR038141">
    <property type="entry name" value="YutD-like_sf"/>
</dbReference>
<evidence type="ECO:0000256" key="1">
    <source>
        <dbReference type="PIRSR" id="PIRSR012565-1"/>
    </source>
</evidence>
<evidence type="ECO:0000313" key="4">
    <source>
        <dbReference type="Proteomes" id="UP000244338"/>
    </source>
</evidence>
<dbReference type="Proteomes" id="UP000244338">
    <property type="component" value="Unassembled WGS sequence"/>
</dbReference>
<evidence type="ECO:0000313" key="3">
    <source>
        <dbReference type="EMBL" id="PTQ57641.1"/>
    </source>
</evidence>